<dbReference type="Proteomes" id="UP000184339">
    <property type="component" value="Unassembled WGS sequence"/>
</dbReference>
<keyword evidence="1" id="KW-0472">Membrane</keyword>
<keyword evidence="3" id="KW-1185">Reference proteome</keyword>
<organism evidence="2 3">
    <name type="scientific">Duganella sacchari</name>
    <dbReference type="NCBI Taxonomy" id="551987"/>
    <lineage>
        <taxon>Bacteria</taxon>
        <taxon>Pseudomonadati</taxon>
        <taxon>Pseudomonadota</taxon>
        <taxon>Betaproteobacteria</taxon>
        <taxon>Burkholderiales</taxon>
        <taxon>Oxalobacteraceae</taxon>
        <taxon>Telluria group</taxon>
        <taxon>Duganella</taxon>
    </lineage>
</organism>
<sequence>MKIPTLKIGRRLLLAFGIQILFLAAIAGYALNRMQVLERHVTEIAAVNQREFASASEMRNEVSERFLLVEQMATQRLPLHEQDQPSALDVADQRYLNSEAALRDSFSQSGSTSPEELLALNQAAQLHDDVSRMTAVLLQQLRGGDVASARTLQQEQLFPLLRRWRDVLLRLERIQLDQNAEVVDHTSRLVAQAHWTMLVVAAFALLVSASLAWSITSSITRPLNHLLKSIAGQASEMPAAVQPQFD</sequence>
<gene>
    <name evidence="2" type="ORF">SAMN05192549_108189</name>
</gene>
<accession>A0A1M7QX72</accession>
<proteinExistence type="predicted"/>
<evidence type="ECO:0000313" key="3">
    <source>
        <dbReference type="Proteomes" id="UP000184339"/>
    </source>
</evidence>
<dbReference type="STRING" id="551987.SAMN05192549_108189"/>
<evidence type="ECO:0000313" key="2">
    <source>
        <dbReference type="EMBL" id="SHN36529.1"/>
    </source>
</evidence>
<keyword evidence="1" id="KW-1133">Transmembrane helix</keyword>
<dbReference type="EMBL" id="FRCX01000008">
    <property type="protein sequence ID" value="SHN36529.1"/>
    <property type="molecule type" value="Genomic_DNA"/>
</dbReference>
<dbReference type="RefSeq" id="WP_072786969.1">
    <property type="nucleotide sequence ID" value="NZ_FRCX01000008.1"/>
</dbReference>
<feature type="transmembrane region" description="Helical" evidence="1">
    <location>
        <begin position="195"/>
        <end position="215"/>
    </location>
</feature>
<dbReference type="Gene3D" id="6.10.340.10">
    <property type="match status" value="1"/>
</dbReference>
<protein>
    <recommendedName>
        <fullName evidence="4">Methyl-accepting chemotaxis protein</fullName>
    </recommendedName>
</protein>
<name>A0A1M7QX72_9BURK</name>
<keyword evidence="1" id="KW-0812">Transmembrane</keyword>
<evidence type="ECO:0000256" key="1">
    <source>
        <dbReference type="SAM" id="Phobius"/>
    </source>
</evidence>
<dbReference type="AlphaFoldDB" id="A0A1M7QX72"/>
<feature type="transmembrane region" description="Helical" evidence="1">
    <location>
        <begin position="12"/>
        <end position="31"/>
    </location>
</feature>
<evidence type="ECO:0008006" key="4">
    <source>
        <dbReference type="Google" id="ProtNLM"/>
    </source>
</evidence>
<reference evidence="3" key="1">
    <citation type="submission" date="2016-11" db="EMBL/GenBank/DDBJ databases">
        <authorList>
            <person name="Varghese N."/>
            <person name="Submissions S."/>
        </authorList>
    </citation>
    <scope>NUCLEOTIDE SEQUENCE [LARGE SCALE GENOMIC DNA]</scope>
    <source>
        <strain evidence="3">Sac-22</strain>
    </source>
</reference>
<dbReference type="OrthoDB" id="9879767at2"/>